<evidence type="ECO:0000313" key="2">
    <source>
        <dbReference type="Proteomes" id="UP000032611"/>
    </source>
</evidence>
<gene>
    <name evidence="1" type="ORF">TM49_11940</name>
</gene>
<keyword evidence="2" id="KW-1185">Reference proteome</keyword>
<sequence>MMEAKAQSGACYPTFRRVGSHDGDYFLDLCDQDWRAVRVTKGRWTVGQFPHVKFLRSASARALPEPQRGAGYRDLKPFINVGSEQDLMLVTAWLVAALRPEGPYPLLCVSGEQGSGKSSVTDLLANLIDAEIGKKRTVSKDERDLVIAAKNGHVLAFDNMSSVANWFSDSLCRLSTGGGFATRALHTDNEQIVLEAQRPVILNGIPDLTGRADLSDRAIAIHLPRIPEEERQTERHLKEELERMRPYLLGALLDAVSEGLSRRASVKLANPPRMADFAEWIEACSPAFGWEPGQFLEAYRLSRTDAAKVALENDPFGSELIRIIKRHRATGFSGTATHLLEVLNEHAAPAIKSMRVWPSTAATLGTLVRRSAPLLRSEGYAVTDSRTAEGRMIIIRPLSSAHQKEETGA</sequence>
<protein>
    <recommendedName>
        <fullName evidence="3">ATP-binding protein</fullName>
    </recommendedName>
</protein>
<dbReference type="HOGENOM" id="CLU_025569_0_1_5"/>
<dbReference type="InterPro" id="IPR027417">
    <property type="entry name" value="P-loop_NTPase"/>
</dbReference>
<dbReference type="EMBL" id="CP010803">
    <property type="protein sequence ID" value="AJY48155.1"/>
    <property type="molecule type" value="Genomic_DNA"/>
</dbReference>
<accession>A0A0D5LW22</accession>
<organism evidence="1 2">
    <name type="scientific">Martelella endophytica</name>
    <dbReference type="NCBI Taxonomy" id="1486262"/>
    <lineage>
        <taxon>Bacteria</taxon>
        <taxon>Pseudomonadati</taxon>
        <taxon>Pseudomonadota</taxon>
        <taxon>Alphaproteobacteria</taxon>
        <taxon>Hyphomicrobiales</taxon>
        <taxon>Aurantimonadaceae</taxon>
        <taxon>Martelella</taxon>
    </lineage>
</organism>
<dbReference type="STRING" id="1486262.TM49_11940"/>
<proteinExistence type="predicted"/>
<dbReference type="KEGG" id="mey:TM49_11940"/>
<evidence type="ECO:0000313" key="1">
    <source>
        <dbReference type="EMBL" id="AJY48155.1"/>
    </source>
</evidence>
<name>A0A0D5LW22_MAREN</name>
<reference evidence="1 2" key="1">
    <citation type="journal article" date="2015" name="Genome Announc.">
        <title>Complete genome sequence of Martelella endophytica YC6887, which has antifungal activity associated with a halophyte.</title>
        <authorList>
            <person name="Khan A."/>
            <person name="Khan H."/>
            <person name="Chung E.J."/>
            <person name="Hossain M.T."/>
            <person name="Chung Y.R."/>
        </authorList>
    </citation>
    <scope>NUCLEOTIDE SEQUENCE [LARGE SCALE GENOMIC DNA]</scope>
    <source>
        <strain evidence="1">YC6887</strain>
    </source>
</reference>
<dbReference type="SUPFAM" id="SSF52540">
    <property type="entry name" value="P-loop containing nucleoside triphosphate hydrolases"/>
    <property type="match status" value="1"/>
</dbReference>
<dbReference type="AlphaFoldDB" id="A0A0D5LW22"/>
<dbReference type="Proteomes" id="UP000032611">
    <property type="component" value="Chromosome"/>
</dbReference>
<evidence type="ECO:0008006" key="3">
    <source>
        <dbReference type="Google" id="ProtNLM"/>
    </source>
</evidence>
<dbReference type="PATRIC" id="fig|1486262.3.peg.2468"/>